<proteinExistence type="predicted"/>
<name>A0ABZ0Q204_9PSED</name>
<protein>
    <submittedName>
        <fullName evidence="3">LTXXQ domain protein</fullName>
    </submittedName>
</protein>
<sequence length="136" mass="15916">MRKTITAALLALSLPTLALAMPEGGPRHGGEHQMRMFHELDLSKAQQREMRKLMDEQMKNRHAITQRYLDKLPAAERKAMQDELQAAKQQQHSAMRALLKPEQRKAFDEQLKKREERRAEREAFKAWQDEQAKKAE</sequence>
<feature type="signal peptide" evidence="2">
    <location>
        <begin position="1"/>
        <end position="20"/>
    </location>
</feature>
<evidence type="ECO:0000256" key="2">
    <source>
        <dbReference type="SAM" id="SignalP"/>
    </source>
</evidence>
<keyword evidence="2" id="KW-0732">Signal</keyword>
<evidence type="ECO:0000313" key="4">
    <source>
        <dbReference type="Proteomes" id="UP001305928"/>
    </source>
</evidence>
<gene>
    <name evidence="3" type="ORF">SBP02_08335</name>
</gene>
<dbReference type="Proteomes" id="UP001305928">
    <property type="component" value="Chromosome"/>
</dbReference>
<dbReference type="EMBL" id="CP137892">
    <property type="protein sequence ID" value="WPC06740.1"/>
    <property type="molecule type" value="Genomic_DNA"/>
</dbReference>
<dbReference type="RefSeq" id="WP_318645918.1">
    <property type="nucleotide sequence ID" value="NZ_CP137892.1"/>
</dbReference>
<evidence type="ECO:0000256" key="1">
    <source>
        <dbReference type="SAM" id="MobiDB-lite"/>
    </source>
</evidence>
<organism evidence="3 4">
    <name type="scientific">Pseudomonas benzenivorans</name>
    <dbReference type="NCBI Taxonomy" id="556533"/>
    <lineage>
        <taxon>Bacteria</taxon>
        <taxon>Pseudomonadati</taxon>
        <taxon>Pseudomonadota</taxon>
        <taxon>Gammaproteobacteria</taxon>
        <taxon>Pseudomonadales</taxon>
        <taxon>Pseudomonadaceae</taxon>
        <taxon>Pseudomonas</taxon>
    </lineage>
</organism>
<evidence type="ECO:0000313" key="3">
    <source>
        <dbReference type="EMBL" id="WPC06740.1"/>
    </source>
</evidence>
<feature type="compositionally biased region" description="Basic and acidic residues" evidence="1">
    <location>
        <begin position="99"/>
        <end position="136"/>
    </location>
</feature>
<feature type="chain" id="PRO_5047117166" evidence="2">
    <location>
        <begin position="21"/>
        <end position="136"/>
    </location>
</feature>
<reference evidence="3 4" key="1">
    <citation type="submission" date="2023-11" db="EMBL/GenBank/DDBJ databases">
        <title>Complete genome of Pseudomonas benzenivorans BA3361.</title>
        <authorList>
            <person name="Shin S.Y."/>
            <person name="Song J."/>
            <person name="Kang H."/>
        </authorList>
    </citation>
    <scope>NUCLEOTIDE SEQUENCE [LARGE SCALE GENOMIC DNA]</scope>
    <source>
        <strain evidence="3 4">HNIBRBA3361</strain>
    </source>
</reference>
<accession>A0ABZ0Q204</accession>
<keyword evidence="4" id="KW-1185">Reference proteome</keyword>
<feature type="region of interest" description="Disordered" evidence="1">
    <location>
        <begin position="79"/>
        <end position="136"/>
    </location>
</feature>